<proteinExistence type="predicted"/>
<evidence type="ECO:0000256" key="2">
    <source>
        <dbReference type="ARBA" id="ARBA00023125"/>
    </source>
</evidence>
<dbReference type="Pfam" id="PF00392">
    <property type="entry name" value="GntR"/>
    <property type="match status" value="1"/>
</dbReference>
<keyword evidence="2" id="KW-0238">DNA-binding</keyword>
<keyword evidence="3" id="KW-0804">Transcription</keyword>
<dbReference type="SMART" id="SM00895">
    <property type="entry name" value="FCD"/>
    <property type="match status" value="1"/>
</dbReference>
<dbReference type="SUPFAM" id="SSF46785">
    <property type="entry name" value="Winged helix' DNA-binding domain"/>
    <property type="match status" value="1"/>
</dbReference>
<evidence type="ECO:0000259" key="4">
    <source>
        <dbReference type="PROSITE" id="PS50949"/>
    </source>
</evidence>
<evidence type="ECO:0000256" key="3">
    <source>
        <dbReference type="ARBA" id="ARBA00023163"/>
    </source>
</evidence>
<dbReference type="SUPFAM" id="SSF48008">
    <property type="entry name" value="GntR ligand-binding domain-like"/>
    <property type="match status" value="1"/>
</dbReference>
<dbReference type="CDD" id="cd07377">
    <property type="entry name" value="WHTH_GntR"/>
    <property type="match status" value="1"/>
</dbReference>
<dbReference type="GO" id="GO:0003700">
    <property type="term" value="F:DNA-binding transcription factor activity"/>
    <property type="evidence" value="ECO:0007669"/>
    <property type="project" value="InterPro"/>
</dbReference>
<keyword evidence="1" id="KW-0805">Transcription regulation</keyword>
<dbReference type="SMART" id="SM00345">
    <property type="entry name" value="HTH_GNTR"/>
    <property type="match status" value="1"/>
</dbReference>
<evidence type="ECO:0000256" key="1">
    <source>
        <dbReference type="ARBA" id="ARBA00023015"/>
    </source>
</evidence>
<organism evidence="5">
    <name type="scientific">Chryseobacterium sp. B5</name>
    <dbReference type="NCBI Taxonomy" id="2050562"/>
    <lineage>
        <taxon>Bacteria</taxon>
        <taxon>Pseudomonadati</taxon>
        <taxon>Bacteroidota</taxon>
        <taxon>Flavobacteriia</taxon>
        <taxon>Flavobacteriales</taxon>
        <taxon>Weeksellaceae</taxon>
        <taxon>Chryseobacterium group</taxon>
        <taxon>Chryseobacterium</taxon>
    </lineage>
</organism>
<protein>
    <submittedName>
        <fullName evidence="5">GntR family transcriptional regulator</fullName>
    </submittedName>
</protein>
<dbReference type="GO" id="GO:0003677">
    <property type="term" value="F:DNA binding"/>
    <property type="evidence" value="ECO:0007669"/>
    <property type="project" value="UniProtKB-KW"/>
</dbReference>
<evidence type="ECO:0000313" key="5">
    <source>
        <dbReference type="EMBL" id="PII36732.1"/>
    </source>
</evidence>
<dbReference type="Pfam" id="PF07729">
    <property type="entry name" value="FCD"/>
    <property type="match status" value="1"/>
</dbReference>
<dbReference type="PANTHER" id="PTHR43537">
    <property type="entry name" value="TRANSCRIPTIONAL REGULATOR, GNTR FAMILY"/>
    <property type="match status" value="1"/>
</dbReference>
<dbReference type="Gene3D" id="1.10.10.10">
    <property type="entry name" value="Winged helix-like DNA-binding domain superfamily/Winged helix DNA-binding domain"/>
    <property type="match status" value="1"/>
</dbReference>
<name>A0A2G7T9Y2_9FLAO</name>
<reference evidence="5" key="1">
    <citation type="submission" date="2017-10" db="EMBL/GenBank/DDBJ databases">
        <title>Chryseobacterium sp. B5 is a hydrocarbonoclastic and plant growth promoting bacterium.</title>
        <authorList>
            <person name="Thijs S."/>
            <person name="Gkorezis P."/>
            <person name="Van Hamme J."/>
        </authorList>
    </citation>
    <scope>NUCLEOTIDE SEQUENCE</scope>
    <source>
        <strain evidence="5">B5</strain>
    </source>
</reference>
<feature type="domain" description="HTH gntR-type" evidence="4">
    <location>
        <begin position="14"/>
        <end position="81"/>
    </location>
</feature>
<dbReference type="Gene3D" id="1.20.120.530">
    <property type="entry name" value="GntR ligand-binding domain-like"/>
    <property type="match status" value="1"/>
</dbReference>
<dbReference type="AlphaFoldDB" id="A0A2G7T9Y2"/>
<sequence>MPPLATPSPDAAQTSAHEEAYQHLSHGIRMGLLKPGDRLVADDIANSIGMSRMPVREALRRLTAEGLLVMPPNRGAIVRELSESEVIEVFEMRAVLEGLAAAMAARRCTQADVDDLQDLLLKMKRCESDQSEWITVHRRFHERFCRISAAPRLCEQISALHSVVEPLMRIWLENNEPSPKLQEHHQQLVASLQAGDPDRMEREVRAHVRGTVDSITRAMRRHRPPQVKSRAKA</sequence>
<dbReference type="InterPro" id="IPR011711">
    <property type="entry name" value="GntR_C"/>
</dbReference>
<dbReference type="PANTHER" id="PTHR43537:SF24">
    <property type="entry name" value="GLUCONATE OPERON TRANSCRIPTIONAL REPRESSOR"/>
    <property type="match status" value="1"/>
</dbReference>
<dbReference type="EMBL" id="PEKC01000012">
    <property type="protein sequence ID" value="PII36732.1"/>
    <property type="molecule type" value="Genomic_DNA"/>
</dbReference>
<comment type="caution">
    <text evidence="5">The sequence shown here is derived from an EMBL/GenBank/DDBJ whole genome shotgun (WGS) entry which is preliminary data.</text>
</comment>
<dbReference type="InterPro" id="IPR000524">
    <property type="entry name" value="Tscrpt_reg_HTH_GntR"/>
</dbReference>
<dbReference type="InterPro" id="IPR008920">
    <property type="entry name" value="TF_FadR/GntR_C"/>
</dbReference>
<dbReference type="InterPro" id="IPR036390">
    <property type="entry name" value="WH_DNA-bd_sf"/>
</dbReference>
<dbReference type="InterPro" id="IPR036388">
    <property type="entry name" value="WH-like_DNA-bd_sf"/>
</dbReference>
<dbReference type="PROSITE" id="PS50949">
    <property type="entry name" value="HTH_GNTR"/>
    <property type="match status" value="1"/>
</dbReference>
<gene>
    <name evidence="5" type="ORF">CTI11_05355</name>
</gene>
<accession>A0A2G7T9Y2</accession>